<dbReference type="RefSeq" id="WP_407328568.1">
    <property type="nucleotide sequence ID" value="NZ_CP136865.1"/>
</dbReference>
<dbReference type="InterPro" id="IPR013216">
    <property type="entry name" value="Methyltransf_11"/>
</dbReference>
<evidence type="ECO:0000313" key="3">
    <source>
        <dbReference type="Proteomes" id="UP001626549"/>
    </source>
</evidence>
<organism evidence="2 3">
    <name type="scientific">Congregibacter brevis</name>
    <dbReference type="NCBI Taxonomy" id="3081201"/>
    <lineage>
        <taxon>Bacteria</taxon>
        <taxon>Pseudomonadati</taxon>
        <taxon>Pseudomonadota</taxon>
        <taxon>Gammaproteobacteria</taxon>
        <taxon>Cellvibrionales</taxon>
        <taxon>Halieaceae</taxon>
        <taxon>Congregibacter</taxon>
    </lineage>
</organism>
<protein>
    <submittedName>
        <fullName evidence="2">Class I SAM-dependent methyltransferase</fullName>
    </submittedName>
</protein>
<dbReference type="Gene3D" id="3.40.50.150">
    <property type="entry name" value="Vaccinia Virus protein VP39"/>
    <property type="match status" value="1"/>
</dbReference>
<keyword evidence="3" id="KW-1185">Reference proteome</keyword>
<name>A0ABZ0IEV4_9GAMM</name>
<proteinExistence type="predicted"/>
<dbReference type="Proteomes" id="UP001626549">
    <property type="component" value="Chromosome"/>
</dbReference>
<feature type="domain" description="Methyltransferase type 11" evidence="1">
    <location>
        <begin position="50"/>
        <end position="147"/>
    </location>
</feature>
<reference evidence="2 3" key="1">
    <citation type="submission" date="2023-10" db="EMBL/GenBank/DDBJ databases">
        <title>Two novel species belonging to the OM43/NOR5 clade.</title>
        <authorList>
            <person name="Park M."/>
        </authorList>
    </citation>
    <scope>NUCLEOTIDE SEQUENCE [LARGE SCALE GENOMIC DNA]</scope>
    <source>
        <strain evidence="2 3">IMCC45268</strain>
    </source>
</reference>
<accession>A0ABZ0IEV4</accession>
<dbReference type="GO" id="GO:0008168">
    <property type="term" value="F:methyltransferase activity"/>
    <property type="evidence" value="ECO:0007669"/>
    <property type="project" value="UniProtKB-KW"/>
</dbReference>
<evidence type="ECO:0000259" key="1">
    <source>
        <dbReference type="Pfam" id="PF08241"/>
    </source>
</evidence>
<keyword evidence="2" id="KW-0808">Transferase</keyword>
<dbReference type="SUPFAM" id="SSF53335">
    <property type="entry name" value="S-adenosyl-L-methionine-dependent methyltransferases"/>
    <property type="match status" value="1"/>
</dbReference>
<dbReference type="CDD" id="cd02440">
    <property type="entry name" value="AdoMet_MTases"/>
    <property type="match status" value="1"/>
</dbReference>
<dbReference type="InterPro" id="IPR029063">
    <property type="entry name" value="SAM-dependent_MTases_sf"/>
</dbReference>
<dbReference type="EMBL" id="CP136865">
    <property type="protein sequence ID" value="WOJ97640.1"/>
    <property type="molecule type" value="Genomic_DNA"/>
</dbReference>
<dbReference type="GO" id="GO:0032259">
    <property type="term" value="P:methylation"/>
    <property type="evidence" value="ECO:0007669"/>
    <property type="project" value="UniProtKB-KW"/>
</dbReference>
<dbReference type="Pfam" id="PF08241">
    <property type="entry name" value="Methyltransf_11"/>
    <property type="match status" value="1"/>
</dbReference>
<sequence>MSSAADLVALQRALYTSRNPTRRYLHCARRDWVRSEISSAAEISPAHYALEVGPGSGIYLSSLAQVADRVVAIDVEPSYLQAAALLTDNFASDSPISCVQGNLSSGVLAEGSIDLILCSEVIEHVEDSASLIAVMAKTLKPQGTLILTTPQPYSPVELLGKIAFLPGILQLLRLIYREPIEPTGHINVLSTAQLKAQIASADLVVVKEERLGFYLPVIAEFGGRWGQGLLVAIDRAIQNSRFQGLLWTQCFVLRKPGSSPP</sequence>
<gene>
    <name evidence="2" type="ORF">R0137_03475</name>
</gene>
<keyword evidence="2" id="KW-0489">Methyltransferase</keyword>
<dbReference type="PANTHER" id="PTHR43861">
    <property type="entry name" value="TRANS-ACONITATE 2-METHYLTRANSFERASE-RELATED"/>
    <property type="match status" value="1"/>
</dbReference>
<evidence type="ECO:0000313" key="2">
    <source>
        <dbReference type="EMBL" id="WOJ97640.1"/>
    </source>
</evidence>